<dbReference type="AlphaFoldDB" id="A0A7R9BW00"/>
<evidence type="ECO:0000256" key="1">
    <source>
        <dbReference type="SAM" id="MobiDB-lite"/>
    </source>
</evidence>
<name>A0A7R9BW00_9CRUS</name>
<dbReference type="EMBL" id="CAJPEX010003051">
    <property type="protein sequence ID" value="CAG0921800.1"/>
    <property type="molecule type" value="Genomic_DNA"/>
</dbReference>
<feature type="region of interest" description="Disordered" evidence="1">
    <location>
        <begin position="468"/>
        <end position="537"/>
    </location>
</feature>
<evidence type="ECO:0000313" key="3">
    <source>
        <dbReference type="Proteomes" id="UP000678499"/>
    </source>
</evidence>
<feature type="compositionally biased region" description="Low complexity" evidence="1">
    <location>
        <begin position="319"/>
        <end position="336"/>
    </location>
</feature>
<dbReference type="OrthoDB" id="10070678at2759"/>
<dbReference type="EMBL" id="OA885088">
    <property type="protein sequence ID" value="CAD7281648.1"/>
    <property type="molecule type" value="Genomic_DNA"/>
</dbReference>
<evidence type="ECO:0000313" key="2">
    <source>
        <dbReference type="EMBL" id="CAD7281648.1"/>
    </source>
</evidence>
<dbReference type="Proteomes" id="UP000678499">
    <property type="component" value="Unassembled WGS sequence"/>
</dbReference>
<protein>
    <submittedName>
        <fullName evidence="2">Uncharacterized protein</fullName>
    </submittedName>
</protein>
<organism evidence="2">
    <name type="scientific">Notodromas monacha</name>
    <dbReference type="NCBI Taxonomy" id="399045"/>
    <lineage>
        <taxon>Eukaryota</taxon>
        <taxon>Metazoa</taxon>
        <taxon>Ecdysozoa</taxon>
        <taxon>Arthropoda</taxon>
        <taxon>Crustacea</taxon>
        <taxon>Oligostraca</taxon>
        <taxon>Ostracoda</taxon>
        <taxon>Podocopa</taxon>
        <taxon>Podocopida</taxon>
        <taxon>Cypridocopina</taxon>
        <taxon>Cypridoidea</taxon>
        <taxon>Cyprididae</taxon>
        <taxon>Notodromas</taxon>
    </lineage>
</organism>
<proteinExistence type="predicted"/>
<feature type="compositionally biased region" description="Polar residues" evidence="1">
    <location>
        <begin position="337"/>
        <end position="349"/>
    </location>
</feature>
<feature type="region of interest" description="Disordered" evidence="1">
    <location>
        <begin position="307"/>
        <end position="369"/>
    </location>
</feature>
<accession>A0A7R9BW00</accession>
<feature type="compositionally biased region" description="Polar residues" evidence="1">
    <location>
        <begin position="209"/>
        <end position="231"/>
    </location>
</feature>
<feature type="region of interest" description="Disordered" evidence="1">
    <location>
        <begin position="209"/>
        <end position="239"/>
    </location>
</feature>
<keyword evidence="3" id="KW-1185">Reference proteome</keyword>
<feature type="compositionally biased region" description="Polar residues" evidence="1">
    <location>
        <begin position="470"/>
        <end position="488"/>
    </location>
</feature>
<feature type="region of interest" description="Disordered" evidence="1">
    <location>
        <begin position="57"/>
        <end position="100"/>
    </location>
</feature>
<sequence>MAVAPEVTTTTTALVHRQELPPPAPVSTQVVVDDRYVSNITETDVFEDVTRHTREVTELLRRPPPPPPRDWDIVIRNYPAPRPGRTTTTTSRASSSDDAASSVVTATTDHQQMLHADHELMVDADDVARMRSRRTTASTTADSRGYNELTTAHHETTRTVMLQDEREQQVTRRSEHHLTELQVPLQSEQRAPNWDVLIRVLSPVPLAQRATSMDDTASVRTGTTATSTQGEPSDEEIHQERTLRRLLSKEDKEKLRQIITTESTLRTLLTEATVKEDFDKIRHDQRYMKLFEPHKWDVIIRVLSPPEEPEGAGGGRRQSSASSASSLLSNANTSATQASTFGGHNNDTTLMRPRQAPLRDPFGYDDVDDAHHHHHSAATMRRRMSYEAYDNEGMVMLHDEDEEPIRPTTISSGALPRLGAANRIRSPGVAATAAVAGQLMRGVSRQSSKGDVRSVTEEMVNDHHRMMRATDSQSETTSGVGPAMSSSRSGRHVARSMAERSTSEYTELAQPAAAATRRSLRDGGCSPPLPSSSSSSSFALSMAANLKGILV</sequence>
<gene>
    <name evidence="2" type="ORF">NMOB1V02_LOCUS9287</name>
</gene>
<feature type="compositionally biased region" description="Low complexity" evidence="1">
    <location>
        <begin position="85"/>
        <end position="100"/>
    </location>
</feature>
<reference evidence="2" key="1">
    <citation type="submission" date="2020-11" db="EMBL/GenBank/DDBJ databases">
        <authorList>
            <person name="Tran Van P."/>
        </authorList>
    </citation>
    <scope>NUCLEOTIDE SEQUENCE</scope>
</reference>